<evidence type="ECO:0000256" key="2">
    <source>
        <dbReference type="ARBA" id="ARBA00022676"/>
    </source>
</evidence>
<evidence type="ECO:0000259" key="5">
    <source>
        <dbReference type="Pfam" id="PF00535"/>
    </source>
</evidence>
<dbReference type="InterPro" id="IPR001173">
    <property type="entry name" value="Glyco_trans_2-like"/>
</dbReference>
<name>A0A2P8HBX4_CHINA</name>
<reference evidence="6 7" key="1">
    <citation type="submission" date="2018-03" db="EMBL/GenBank/DDBJ databases">
        <title>Genomic Encyclopedia of Archaeal and Bacterial Type Strains, Phase II (KMG-II): from individual species to whole genera.</title>
        <authorList>
            <person name="Goeker M."/>
        </authorList>
    </citation>
    <scope>NUCLEOTIDE SEQUENCE [LARGE SCALE GENOMIC DNA]</scope>
    <source>
        <strain evidence="6 7">DSM 24859</strain>
    </source>
</reference>
<proteinExistence type="inferred from homology"/>
<comment type="caution">
    <text evidence="6">The sequence shown here is derived from an EMBL/GenBank/DDBJ whole genome shotgun (WGS) entry which is preliminary data.</text>
</comment>
<feature type="domain" description="Glycosyltransferase 2-like" evidence="5">
    <location>
        <begin position="12"/>
        <end position="162"/>
    </location>
</feature>
<keyword evidence="4" id="KW-0812">Transmembrane</keyword>
<dbReference type="EMBL" id="PYAW01000007">
    <property type="protein sequence ID" value="PSL43740.1"/>
    <property type="molecule type" value="Genomic_DNA"/>
</dbReference>
<dbReference type="SUPFAM" id="SSF53448">
    <property type="entry name" value="Nucleotide-diphospho-sugar transferases"/>
    <property type="match status" value="1"/>
</dbReference>
<keyword evidence="2" id="KW-0328">Glycosyltransferase</keyword>
<evidence type="ECO:0000256" key="4">
    <source>
        <dbReference type="SAM" id="Phobius"/>
    </source>
</evidence>
<evidence type="ECO:0000256" key="1">
    <source>
        <dbReference type="ARBA" id="ARBA00006739"/>
    </source>
</evidence>
<keyword evidence="3" id="KW-0808">Transferase</keyword>
<dbReference type="RefSeq" id="WP_106530724.1">
    <property type="nucleotide sequence ID" value="NZ_PYAW01000007.1"/>
</dbReference>
<dbReference type="Gene3D" id="3.90.550.10">
    <property type="entry name" value="Spore Coat Polysaccharide Biosynthesis Protein SpsA, Chain A"/>
    <property type="match status" value="1"/>
</dbReference>
<dbReference type="Proteomes" id="UP000240971">
    <property type="component" value="Unassembled WGS sequence"/>
</dbReference>
<keyword evidence="4" id="KW-1133">Transmembrane helix</keyword>
<evidence type="ECO:0000313" key="7">
    <source>
        <dbReference type="Proteomes" id="UP000240971"/>
    </source>
</evidence>
<dbReference type="InterPro" id="IPR029044">
    <property type="entry name" value="Nucleotide-diphossugar_trans"/>
</dbReference>
<dbReference type="PANTHER" id="PTHR43179">
    <property type="entry name" value="RHAMNOSYLTRANSFERASE WBBL"/>
    <property type="match status" value="1"/>
</dbReference>
<keyword evidence="4" id="KW-0472">Membrane</keyword>
<dbReference type="OrthoDB" id="9771846at2"/>
<dbReference type="AlphaFoldDB" id="A0A2P8HBX4"/>
<sequence>MLPGNNNTPLVSIVTVNYNTAAVTCELLTSIAKNSYSHLEVIVVDNASIEDPTAALLQAYPAAKVIRSEVNKGFAGGNNLGILAATGSYIFLVNNDTEFTDGLIEGLLDIFSLHPDAGIVSPKFHYYFHPGTIEYAGYNAVDTFTGRNSMIGCKETDKGQYDQITSTNYAHGGAMMIPVSILKEVGLMPEIYFLYYEEFDWCEQFKRKHYKIYYQYQSLIYHKESMTTGKNSPLKTYYLTRNRILFMRRNVKLSARIFFLFYLMVFTIPKNTLSFIARKEIAHLKAFWKGIFWNIKHHRLNLVPCVA</sequence>
<evidence type="ECO:0000313" key="6">
    <source>
        <dbReference type="EMBL" id="PSL43740.1"/>
    </source>
</evidence>
<dbReference type="CDD" id="cd04186">
    <property type="entry name" value="GT_2_like_c"/>
    <property type="match status" value="1"/>
</dbReference>
<feature type="transmembrane region" description="Helical" evidence="4">
    <location>
        <begin position="253"/>
        <end position="269"/>
    </location>
</feature>
<comment type="similarity">
    <text evidence="1">Belongs to the glycosyltransferase 2 family.</text>
</comment>
<organism evidence="6 7">
    <name type="scientific">Chitinophaga niastensis</name>
    <dbReference type="NCBI Taxonomy" id="536980"/>
    <lineage>
        <taxon>Bacteria</taxon>
        <taxon>Pseudomonadati</taxon>
        <taxon>Bacteroidota</taxon>
        <taxon>Chitinophagia</taxon>
        <taxon>Chitinophagales</taxon>
        <taxon>Chitinophagaceae</taxon>
        <taxon>Chitinophaga</taxon>
    </lineage>
</organism>
<keyword evidence="7" id="KW-1185">Reference proteome</keyword>
<evidence type="ECO:0000256" key="3">
    <source>
        <dbReference type="ARBA" id="ARBA00022679"/>
    </source>
</evidence>
<dbReference type="GO" id="GO:0016757">
    <property type="term" value="F:glycosyltransferase activity"/>
    <property type="evidence" value="ECO:0007669"/>
    <property type="project" value="UniProtKB-KW"/>
</dbReference>
<gene>
    <name evidence="6" type="ORF">CLV51_10749</name>
</gene>
<dbReference type="Pfam" id="PF00535">
    <property type="entry name" value="Glycos_transf_2"/>
    <property type="match status" value="1"/>
</dbReference>
<protein>
    <recommendedName>
        <fullName evidence="5">Glycosyltransferase 2-like domain-containing protein</fullName>
    </recommendedName>
</protein>
<dbReference type="PANTHER" id="PTHR43179:SF12">
    <property type="entry name" value="GALACTOFURANOSYLTRANSFERASE GLFT2"/>
    <property type="match status" value="1"/>
</dbReference>
<accession>A0A2P8HBX4</accession>